<dbReference type="Pfam" id="PF00626">
    <property type="entry name" value="Gelsolin"/>
    <property type="match status" value="1"/>
</dbReference>
<evidence type="ECO:0000256" key="8">
    <source>
        <dbReference type="ARBA" id="ARBA00023329"/>
    </source>
</evidence>
<dbReference type="Pfam" id="PF08033">
    <property type="entry name" value="Sec23_BS"/>
    <property type="match status" value="1"/>
</dbReference>
<dbReference type="InterPro" id="IPR037364">
    <property type="entry name" value="Sec23"/>
</dbReference>
<evidence type="ECO:0000256" key="1">
    <source>
        <dbReference type="ARBA" id="ARBA00022448"/>
    </source>
</evidence>
<dbReference type="Gene3D" id="3.40.20.10">
    <property type="entry name" value="Severin"/>
    <property type="match status" value="1"/>
</dbReference>
<dbReference type="InterPro" id="IPR036175">
    <property type="entry name" value="Sec23/24_helical_dom_sf"/>
</dbReference>
<dbReference type="Pfam" id="PF04810">
    <property type="entry name" value="zf-Sec23_Sec24"/>
    <property type="match status" value="1"/>
</dbReference>
<dbReference type="PANTHER" id="PTHR11141:SF0">
    <property type="entry name" value="PROTEIN TRANSPORT PROTEIN SEC23"/>
    <property type="match status" value="1"/>
</dbReference>
<evidence type="ECO:0000259" key="14">
    <source>
        <dbReference type="Pfam" id="PF04815"/>
    </source>
</evidence>
<dbReference type="InterPro" id="IPR036180">
    <property type="entry name" value="Gelsolin-like_dom_sf"/>
</dbReference>
<feature type="domain" description="Sec23/Sec24 helical" evidence="14">
    <location>
        <begin position="622"/>
        <end position="721"/>
    </location>
</feature>
<feature type="domain" description="Sec23/Sec24 beta-sandwich" evidence="15">
    <location>
        <begin position="504"/>
        <end position="607"/>
    </location>
</feature>
<dbReference type="InterPro" id="IPR007123">
    <property type="entry name" value="Gelsolin-like_dom"/>
</dbReference>
<dbReference type="Gene3D" id="1.20.120.730">
    <property type="entry name" value="Sec23/Sec24 helical domain"/>
    <property type="match status" value="1"/>
</dbReference>
<evidence type="ECO:0000256" key="4">
    <source>
        <dbReference type="ARBA" id="ARBA00022833"/>
    </source>
</evidence>
<feature type="region of interest" description="Disordered" evidence="10">
    <location>
        <begin position="92"/>
        <end position="136"/>
    </location>
</feature>
<keyword evidence="5 9" id="KW-0931">ER-Golgi transport</keyword>
<dbReference type="EMBL" id="JAOAOG010000073">
    <property type="protein sequence ID" value="KAJ6250946.1"/>
    <property type="molecule type" value="Genomic_DNA"/>
</dbReference>
<dbReference type="Pfam" id="PF04811">
    <property type="entry name" value="Sec23_trunk"/>
    <property type="match status" value="1"/>
</dbReference>
<comment type="caution">
    <text evidence="16">The sequence shown here is derived from an EMBL/GenBank/DDBJ whole genome shotgun (WGS) entry which is preliminary data.</text>
</comment>
<accession>A0ABQ8Z2B2</accession>
<dbReference type="Gene3D" id="3.40.50.410">
    <property type="entry name" value="von Willebrand factor, type A domain"/>
    <property type="match status" value="1"/>
</dbReference>
<feature type="domain" description="Gelsolin-like" evidence="11">
    <location>
        <begin position="734"/>
        <end position="830"/>
    </location>
</feature>
<evidence type="ECO:0000256" key="10">
    <source>
        <dbReference type="SAM" id="MobiDB-lite"/>
    </source>
</evidence>
<name>A0ABQ8Z2B2_9EUKA</name>
<dbReference type="InterPro" id="IPR012990">
    <property type="entry name" value="Beta-sandwich_Sec23_24"/>
</dbReference>
<dbReference type="Gene3D" id="2.60.40.1670">
    <property type="entry name" value="beta-sandwich domain of Sec23/24"/>
    <property type="match status" value="2"/>
</dbReference>
<feature type="compositionally biased region" description="Basic and acidic residues" evidence="10">
    <location>
        <begin position="105"/>
        <end position="135"/>
    </location>
</feature>
<keyword evidence="3 9" id="KW-0256">Endoplasmic reticulum</keyword>
<keyword evidence="7 9" id="KW-0472">Membrane</keyword>
<feature type="compositionally biased region" description="Acidic residues" evidence="10">
    <location>
        <begin position="291"/>
        <end position="306"/>
    </location>
</feature>
<evidence type="ECO:0000256" key="2">
    <source>
        <dbReference type="ARBA" id="ARBA00022723"/>
    </source>
</evidence>
<evidence type="ECO:0000256" key="7">
    <source>
        <dbReference type="ARBA" id="ARBA00023136"/>
    </source>
</evidence>
<sequence length="873" mass="100801">MDFLKQSQEGLRFSWNTFPNSSEKSKEFVVPVGCLYTPNKINPEIPILPLIPFKCKVCNMVLNPYCAIDESSNNWTCGFCYQRNKFPERKIRQEQEQEQEQEQDQEQKQKQKQEKEKEEKEKEQEQEQEQEKEKENGEEDLFLVKEILLEKEEGYKMKEKTRKIYQDQNKTQKEIFQANKINKTIEMLSSSTTIEYILTNNDSQMSDPCFLFLIDLCCSKKELDSVKAAIIKGTEQLPLNSQIALVTCGANIAVYDFSNKYNTKTYQLYGSRTLDFDQIQELLFLNPRFEEDSESSDTESENDSENETERFVGGANKYFRALSEIKTTIPEIFQDLQPEYWPVEHDLRSKNSFGNATKVAITLMASKFRLFNLMDLAEKIPKGILSGRVISFLSGPPTVGGGIIVDRKKSNFFLSHNDLEKKSSKLDVKPFNYYNNLANIISMIGITFDLFACSYDQVGCYQMQPLVSKSGGHLLIGEQFASDEFSKSFDSFLKNFTKYENLKFNSIVEVNTTPELQIMGTISNCYALDRSKNAKIDEKEIIGTGKTNRWKINYLDPQTTLAIYFSIANKKNNPLPNNKLGLIQFKTMSIDLNGNQRIRITTSAHNYSSFKTDQKKCILGFDQEAATVLISRMAVWKRETEKNGHVVRWIDRSTINLCKNVAQYKKKDIHSFNLPSAFLQFPLYMYHLRRSPFLDKFGKSPDQSTFLKLNLLRQNISNSMKMIIPLFQSYSLNNISPTVEKLEMNSIKSDNILLLDTFFHILIHNGSGIITRNNNHNNNNNNNNEVIKDSQIVNNFIEKPIHDAKLFSKNRFPYPKIIQCKEGSSQSRILLSKLSPNENTNLQYGSEQKSTLTDLCTFEFFFDYLKRVVVGKK</sequence>
<evidence type="ECO:0000259" key="13">
    <source>
        <dbReference type="Pfam" id="PF04811"/>
    </source>
</evidence>
<evidence type="ECO:0000256" key="9">
    <source>
        <dbReference type="RuleBase" id="RU365030"/>
    </source>
</evidence>
<dbReference type="InterPro" id="IPR036465">
    <property type="entry name" value="vWFA_dom_sf"/>
</dbReference>
<dbReference type="Proteomes" id="UP001150062">
    <property type="component" value="Unassembled WGS sequence"/>
</dbReference>
<dbReference type="InterPro" id="IPR006900">
    <property type="entry name" value="Sec23/24_helical_dom"/>
</dbReference>
<evidence type="ECO:0000259" key="11">
    <source>
        <dbReference type="Pfam" id="PF00626"/>
    </source>
</evidence>
<keyword evidence="8 9" id="KW-0968">Cytoplasmic vesicle</keyword>
<evidence type="ECO:0000313" key="16">
    <source>
        <dbReference type="EMBL" id="KAJ6250946.1"/>
    </source>
</evidence>
<evidence type="ECO:0000259" key="12">
    <source>
        <dbReference type="Pfam" id="PF04810"/>
    </source>
</evidence>
<keyword evidence="1 9" id="KW-0813">Transport</keyword>
<organism evidence="16 17">
    <name type="scientific">Anaeramoeba flamelloides</name>
    <dbReference type="NCBI Taxonomy" id="1746091"/>
    <lineage>
        <taxon>Eukaryota</taxon>
        <taxon>Metamonada</taxon>
        <taxon>Anaeramoebidae</taxon>
        <taxon>Anaeramoeba</taxon>
    </lineage>
</organism>
<comment type="subcellular location">
    <subcellularLocation>
        <location evidence="9">Cytoplasmic vesicle</location>
        <location evidence="9">COPII-coated vesicle membrane</location>
        <topology evidence="9">Peripheral membrane protein</topology>
        <orientation evidence="9">Cytoplasmic side</orientation>
    </subcellularLocation>
    <subcellularLocation>
        <location evidence="9">Endoplasmic reticulum membrane</location>
        <topology evidence="9">Peripheral membrane protein</topology>
        <orientation evidence="9">Cytoplasmic side</orientation>
    </subcellularLocation>
</comment>
<evidence type="ECO:0000256" key="6">
    <source>
        <dbReference type="ARBA" id="ARBA00022927"/>
    </source>
</evidence>
<dbReference type="Pfam" id="PF04815">
    <property type="entry name" value="Sec23_helical"/>
    <property type="match status" value="1"/>
</dbReference>
<feature type="region of interest" description="Disordered" evidence="10">
    <location>
        <begin position="290"/>
        <end position="309"/>
    </location>
</feature>
<keyword evidence="4 9" id="KW-0862">Zinc</keyword>
<evidence type="ECO:0000256" key="5">
    <source>
        <dbReference type="ARBA" id="ARBA00022892"/>
    </source>
</evidence>
<keyword evidence="9" id="KW-0963">Cytoplasm</keyword>
<dbReference type="SUPFAM" id="SSF81811">
    <property type="entry name" value="Helical domain of Sec23/24"/>
    <property type="match status" value="1"/>
</dbReference>
<dbReference type="SUPFAM" id="SSF81995">
    <property type="entry name" value="beta-sandwich domain of Sec23/24"/>
    <property type="match status" value="1"/>
</dbReference>
<protein>
    <recommendedName>
        <fullName evidence="9">Protein transport protein SEC23</fullName>
    </recommendedName>
</protein>
<comment type="similarity">
    <text evidence="9">Belongs to the SEC23/SEC24 family. SEC23 subfamily.</text>
</comment>
<gene>
    <name evidence="16" type="ORF">M0813_15766</name>
</gene>
<dbReference type="InterPro" id="IPR006895">
    <property type="entry name" value="Znf_Sec23_Sec24"/>
</dbReference>
<dbReference type="InterPro" id="IPR006896">
    <property type="entry name" value="Sec23/24_trunk_dom"/>
</dbReference>
<evidence type="ECO:0000256" key="3">
    <source>
        <dbReference type="ARBA" id="ARBA00022824"/>
    </source>
</evidence>
<keyword evidence="6 9" id="KW-0653">Protein transport</keyword>
<dbReference type="PANTHER" id="PTHR11141">
    <property type="entry name" value="PROTEIN TRANSPORT PROTEIN SEC23"/>
    <property type="match status" value="1"/>
</dbReference>
<dbReference type="SUPFAM" id="SSF82754">
    <property type="entry name" value="C-terminal, gelsolin-like domain of Sec23/24"/>
    <property type="match status" value="1"/>
</dbReference>
<keyword evidence="17" id="KW-1185">Reference proteome</keyword>
<evidence type="ECO:0000313" key="17">
    <source>
        <dbReference type="Proteomes" id="UP001150062"/>
    </source>
</evidence>
<proteinExistence type="inferred from homology"/>
<dbReference type="SUPFAM" id="SSF53300">
    <property type="entry name" value="vWA-like"/>
    <property type="match status" value="1"/>
</dbReference>
<feature type="domain" description="Sec23/Sec24 trunk" evidence="13">
    <location>
        <begin position="207"/>
        <end position="491"/>
    </location>
</feature>
<keyword evidence="2 9" id="KW-0479">Metal-binding</keyword>
<feature type="domain" description="Zinc finger Sec23/Sec24-type" evidence="12">
    <location>
        <begin position="52"/>
        <end position="88"/>
    </location>
</feature>
<dbReference type="InterPro" id="IPR029006">
    <property type="entry name" value="ADF-H/Gelsolin-like_dom_sf"/>
</dbReference>
<evidence type="ECO:0000259" key="15">
    <source>
        <dbReference type="Pfam" id="PF08033"/>
    </source>
</evidence>
<reference evidence="16" key="1">
    <citation type="submission" date="2022-08" db="EMBL/GenBank/DDBJ databases">
        <title>Novel sulfate-reducing endosymbionts in the free-living metamonad Anaeramoeba.</title>
        <authorList>
            <person name="Jerlstrom-Hultqvist J."/>
            <person name="Cepicka I."/>
            <person name="Gallot-Lavallee L."/>
            <person name="Salas-Leiva D."/>
            <person name="Curtis B.A."/>
            <person name="Zahonova K."/>
            <person name="Pipaliya S."/>
            <person name="Dacks J."/>
            <person name="Roger A.J."/>
        </authorList>
    </citation>
    <scope>NUCLEOTIDE SEQUENCE</scope>
    <source>
        <strain evidence="16">Schooner1</strain>
    </source>
</reference>
<comment type="function">
    <text evidence="9">Component of the coat protein complex II (COPII) which promotes the formation of transport vesicles from the endoplasmic reticulum (ER). The coat has two main functions, the physical deformation of the endoplasmic reticulum membrane into vesicles and the selection of cargo molecules.</text>
</comment>